<dbReference type="RefSeq" id="WP_187256334.1">
    <property type="nucleotide sequence ID" value="NZ_JBHULF010000014.1"/>
</dbReference>
<organism evidence="2 3">
    <name type="scientific">Flavihumibacter stibioxidans</name>
    <dbReference type="NCBI Taxonomy" id="1834163"/>
    <lineage>
        <taxon>Bacteria</taxon>
        <taxon>Pseudomonadati</taxon>
        <taxon>Bacteroidota</taxon>
        <taxon>Chitinophagia</taxon>
        <taxon>Chitinophagales</taxon>
        <taxon>Chitinophagaceae</taxon>
        <taxon>Flavihumibacter</taxon>
    </lineage>
</organism>
<keyword evidence="2" id="KW-0808">Transferase</keyword>
<dbReference type="Pfam" id="PF13657">
    <property type="entry name" value="Couple_hipA"/>
    <property type="match status" value="1"/>
</dbReference>
<accession>A0ABR7M7S3</accession>
<dbReference type="GO" id="GO:0016301">
    <property type="term" value="F:kinase activity"/>
    <property type="evidence" value="ECO:0007669"/>
    <property type="project" value="UniProtKB-KW"/>
</dbReference>
<protein>
    <submittedName>
        <fullName evidence="2">Phosphatidylinositol kinase</fullName>
    </submittedName>
</protein>
<comment type="caution">
    <text evidence="2">The sequence shown here is derived from an EMBL/GenBank/DDBJ whole genome shotgun (WGS) entry which is preliminary data.</text>
</comment>
<evidence type="ECO:0000259" key="1">
    <source>
        <dbReference type="Pfam" id="PF13657"/>
    </source>
</evidence>
<keyword evidence="2" id="KW-0418">Kinase</keyword>
<dbReference type="Proteomes" id="UP000765802">
    <property type="component" value="Unassembled WGS sequence"/>
</dbReference>
<dbReference type="InterPro" id="IPR017508">
    <property type="entry name" value="HipA_N1"/>
</dbReference>
<keyword evidence="3" id="KW-1185">Reference proteome</keyword>
<feature type="domain" description="HipA N-terminal subdomain 1" evidence="1">
    <location>
        <begin position="7"/>
        <end position="103"/>
    </location>
</feature>
<evidence type="ECO:0000313" key="3">
    <source>
        <dbReference type="Proteomes" id="UP000765802"/>
    </source>
</evidence>
<gene>
    <name evidence="2" type="ORF">BC349_08140</name>
</gene>
<name>A0ABR7M7S3_9BACT</name>
<sequence>MTSKGLVYYNEIEAGVLEKQDGEYVFQYLPAYLSRPGARPVSITLPMQAEEYRSKQLFPFFANLLSEGVNKRLQCLRWKIDERDYFSLLLKTTQKETIGAVTIKPIEE</sequence>
<dbReference type="NCBIfam" id="TIGR03071">
    <property type="entry name" value="couple_hipA"/>
    <property type="match status" value="1"/>
</dbReference>
<reference evidence="2 3" key="1">
    <citation type="submission" date="2016-07" db="EMBL/GenBank/DDBJ databases">
        <title>Genome analysis of Flavihumibacter stibioxidans YS-17.</title>
        <authorList>
            <person name="Shi K."/>
            <person name="Han Y."/>
            <person name="Wang G."/>
        </authorList>
    </citation>
    <scope>NUCLEOTIDE SEQUENCE [LARGE SCALE GENOMIC DNA]</scope>
    <source>
        <strain evidence="2 3">YS-17</strain>
    </source>
</reference>
<dbReference type="EMBL" id="MBUA01000012">
    <property type="protein sequence ID" value="MBC6490997.1"/>
    <property type="molecule type" value="Genomic_DNA"/>
</dbReference>
<proteinExistence type="predicted"/>
<evidence type="ECO:0000313" key="2">
    <source>
        <dbReference type="EMBL" id="MBC6490997.1"/>
    </source>
</evidence>